<evidence type="ECO:0000256" key="6">
    <source>
        <dbReference type="ARBA" id="ARBA00022827"/>
    </source>
</evidence>
<keyword evidence="8 12" id="KW-0520">NAD</keyword>
<dbReference type="SUPFAM" id="SSF55424">
    <property type="entry name" value="FAD/NAD-linked reductases, dimerisation (C-terminal) domain"/>
    <property type="match status" value="1"/>
</dbReference>
<dbReference type="PROSITE" id="PS00189">
    <property type="entry name" value="LIPOYL"/>
    <property type="match status" value="2"/>
</dbReference>
<dbReference type="EMBL" id="CP101808">
    <property type="protein sequence ID" value="UUD37226.1"/>
    <property type="molecule type" value="Genomic_DNA"/>
</dbReference>
<dbReference type="InterPro" id="IPR004099">
    <property type="entry name" value="Pyr_nucl-diS_OxRdtase_dimer"/>
</dbReference>
<evidence type="ECO:0000313" key="15">
    <source>
        <dbReference type="Proteomes" id="UP001059576"/>
    </source>
</evidence>
<comment type="cofactor">
    <cofactor evidence="12">
        <name>FAD</name>
        <dbReference type="ChEBI" id="CHEBI:57692"/>
    </cofactor>
    <text evidence="12">Binds 1 FAD per subunit.</text>
</comment>
<evidence type="ECO:0000256" key="3">
    <source>
        <dbReference type="ARBA" id="ARBA00016961"/>
    </source>
</evidence>
<keyword evidence="6 12" id="KW-0274">FAD</keyword>
<evidence type="ECO:0000256" key="9">
    <source>
        <dbReference type="ARBA" id="ARBA00023157"/>
    </source>
</evidence>
<feature type="domain" description="Lipoyl-binding" evidence="13">
    <location>
        <begin position="1"/>
        <end position="76"/>
    </location>
</feature>
<keyword evidence="4 12" id="KW-0285">Flavoprotein</keyword>
<keyword evidence="15" id="KW-1185">Reference proteome</keyword>
<keyword evidence="10 12" id="KW-0676">Redox-active center</keyword>
<dbReference type="GO" id="GO:0004148">
    <property type="term" value="F:dihydrolipoyl dehydrogenase (NADH) activity"/>
    <property type="evidence" value="ECO:0007669"/>
    <property type="project" value="UniProtKB-EC"/>
</dbReference>
<dbReference type="Pfam" id="PF02852">
    <property type="entry name" value="Pyr_redox_dim"/>
    <property type="match status" value="1"/>
</dbReference>
<dbReference type="InterPro" id="IPR011053">
    <property type="entry name" value="Single_hybrid_motif"/>
</dbReference>
<evidence type="ECO:0000256" key="1">
    <source>
        <dbReference type="ARBA" id="ARBA00007532"/>
    </source>
</evidence>
<dbReference type="InterPro" id="IPR006258">
    <property type="entry name" value="Lipoamide_DH"/>
</dbReference>
<proteinExistence type="inferred from homology"/>
<dbReference type="PROSITE" id="PS00076">
    <property type="entry name" value="PYRIDINE_REDOX_1"/>
    <property type="match status" value="1"/>
</dbReference>
<dbReference type="InterPro" id="IPR023753">
    <property type="entry name" value="FAD/NAD-binding_dom"/>
</dbReference>
<dbReference type="Proteomes" id="UP001059576">
    <property type="component" value="Chromosome"/>
</dbReference>
<dbReference type="PRINTS" id="PR00411">
    <property type="entry name" value="PNDRDTASEI"/>
</dbReference>
<gene>
    <name evidence="14" type="primary">lpdA</name>
    <name evidence="14" type="ORF">NPA09_01475</name>
</gene>
<dbReference type="PROSITE" id="PS50968">
    <property type="entry name" value="BIOTINYL_LIPOYL"/>
    <property type="match status" value="2"/>
</dbReference>
<dbReference type="InterPro" id="IPR016156">
    <property type="entry name" value="FAD/NAD-linked_Rdtase_dimer_sf"/>
</dbReference>
<dbReference type="SUPFAM" id="SSF51905">
    <property type="entry name" value="FAD/NAD(P)-binding domain"/>
    <property type="match status" value="1"/>
</dbReference>
<dbReference type="EC" id="1.8.1.4" evidence="2 12"/>
<comment type="miscellaneous">
    <text evidence="12">The active site is a redox-active disulfide bond.</text>
</comment>
<dbReference type="InterPro" id="IPR012999">
    <property type="entry name" value="Pyr_OxRdtase_I_AS"/>
</dbReference>
<dbReference type="RefSeq" id="WP_129721929.1">
    <property type="nucleotide sequence ID" value="NZ_CP101808.1"/>
</dbReference>
<dbReference type="Pfam" id="PF00364">
    <property type="entry name" value="Biotin_lipoyl"/>
    <property type="match status" value="2"/>
</dbReference>
<evidence type="ECO:0000256" key="2">
    <source>
        <dbReference type="ARBA" id="ARBA00012608"/>
    </source>
</evidence>
<evidence type="ECO:0000256" key="11">
    <source>
        <dbReference type="ARBA" id="ARBA00049187"/>
    </source>
</evidence>
<dbReference type="InterPro" id="IPR036188">
    <property type="entry name" value="FAD/NAD-bd_sf"/>
</dbReference>
<evidence type="ECO:0000256" key="7">
    <source>
        <dbReference type="ARBA" id="ARBA00023002"/>
    </source>
</evidence>
<dbReference type="Pfam" id="PF07992">
    <property type="entry name" value="Pyr_redox_2"/>
    <property type="match status" value="1"/>
</dbReference>
<dbReference type="PANTHER" id="PTHR22912:SF160">
    <property type="entry name" value="DIHYDROLIPOYL DEHYDROGENASE"/>
    <property type="match status" value="1"/>
</dbReference>
<comment type="catalytic activity">
    <reaction evidence="11 12">
        <text>N(6)-[(R)-dihydrolipoyl]-L-lysyl-[protein] + NAD(+) = N(6)-[(R)-lipoyl]-L-lysyl-[protein] + NADH + H(+)</text>
        <dbReference type="Rhea" id="RHEA:15045"/>
        <dbReference type="Rhea" id="RHEA-COMP:10474"/>
        <dbReference type="Rhea" id="RHEA-COMP:10475"/>
        <dbReference type="ChEBI" id="CHEBI:15378"/>
        <dbReference type="ChEBI" id="CHEBI:57540"/>
        <dbReference type="ChEBI" id="CHEBI:57945"/>
        <dbReference type="ChEBI" id="CHEBI:83099"/>
        <dbReference type="ChEBI" id="CHEBI:83100"/>
        <dbReference type="EC" id="1.8.1.4"/>
    </reaction>
</comment>
<dbReference type="InterPro" id="IPR050151">
    <property type="entry name" value="Class-I_Pyr_Nuc-Dis_Oxidored"/>
</dbReference>
<dbReference type="PANTHER" id="PTHR22912">
    <property type="entry name" value="DISULFIDE OXIDOREDUCTASE"/>
    <property type="match status" value="1"/>
</dbReference>
<protein>
    <recommendedName>
        <fullName evidence="3 12">Dihydrolipoyl dehydrogenase</fullName>
        <ecNumber evidence="2 12">1.8.1.4</ecNumber>
    </recommendedName>
</protein>
<feature type="domain" description="Lipoyl-binding" evidence="13">
    <location>
        <begin position="102"/>
        <end position="177"/>
    </location>
</feature>
<name>A0ABY5J3X6_9BACT</name>
<evidence type="ECO:0000256" key="8">
    <source>
        <dbReference type="ARBA" id="ARBA00023027"/>
    </source>
</evidence>
<dbReference type="InterPro" id="IPR000089">
    <property type="entry name" value="Biotin_lipoyl"/>
</dbReference>
<evidence type="ECO:0000256" key="12">
    <source>
        <dbReference type="RuleBase" id="RU003692"/>
    </source>
</evidence>
<dbReference type="Gene3D" id="3.50.50.60">
    <property type="entry name" value="FAD/NAD(P)-binding domain"/>
    <property type="match status" value="2"/>
</dbReference>
<reference evidence="14" key="1">
    <citation type="submission" date="2022-07" db="EMBL/GenBank/DDBJ databases">
        <title>Complete genome of Mycoplasma equigenitalium type strain T37.</title>
        <authorList>
            <person name="Spergser J."/>
        </authorList>
    </citation>
    <scope>NUCLEOTIDE SEQUENCE</scope>
    <source>
        <strain evidence="14">T37</strain>
    </source>
</reference>
<dbReference type="Gene3D" id="2.40.50.100">
    <property type="match status" value="2"/>
</dbReference>
<dbReference type="Gene3D" id="3.30.390.30">
    <property type="match status" value="1"/>
</dbReference>
<dbReference type="PRINTS" id="PR00368">
    <property type="entry name" value="FADPNR"/>
</dbReference>
<sequence>MYKFKFADIGEGLHEGVVGDIYVKEGQKVNEGDSLFSVETDKVTSDIPSPVTGTVKQILMKKGDTIHVGQEIFLIDDGSKGNESAAPQAQPSVSSTGGGSSFYEFKFADIGEGLHEGVVAEIYKKENDKVNEGDSLFSVETDKVTSDIPSPVSGTIKKVLMNKGDTIHVGQVIYHIDDGKKHENAAVTKSQTAGESGGASVVGEVKVSDELFDLSVLSAPAKKFVQSAPVANEVNPQETDSYVGEPGKAYTGAVEKEYDVIVVGSGPGGYLAAEESGKQGLKTLIIEKEHWGGVCLNVGCIPTKELLKSSEVIDYINHAPEYGIAGNFKDLKIDADKTWKGMHSKKKAVVDKISASVKNLMKMSKCDIIEGEATFVGSHEVKVNGKVYRAKNLIIATGSVNRLLNLKGFDKGYKTGKIITSRQAINYDKKLPKSLTIIGGGVIGVEFAQVYATAGTKVTILQNADRLLPTLDAEIVKVLEQSLIERKVKILYNVDTKEFNEKTSELIYEIDGKKQKIKSDVILTSIGRVPVSLGLAEAGFKLGSRGELIVDEHQKTNVAGVYGIGDVTNQNMLAHVAYKHALVAVDNILGRKNVKTSLKATPGCIYTHPEIATVGLTEQEAKKQGYKAFSSKYAFEYLGKGLAAHATQGFIKLVVDEEFGEVLGCHIIGAHATDFISEIALAIELEATVFELTNTIHPHPTFAEIIWEAARSAALKLHLKHKK</sequence>
<evidence type="ECO:0000313" key="14">
    <source>
        <dbReference type="EMBL" id="UUD37226.1"/>
    </source>
</evidence>
<keyword evidence="7 12" id="KW-0560">Oxidoreductase</keyword>
<dbReference type="CDD" id="cd06849">
    <property type="entry name" value="lipoyl_domain"/>
    <property type="match status" value="2"/>
</dbReference>
<organism evidence="14 15">
    <name type="scientific">Mycoplasmopsis equigenitalium</name>
    <dbReference type="NCBI Taxonomy" id="114883"/>
    <lineage>
        <taxon>Bacteria</taxon>
        <taxon>Bacillati</taxon>
        <taxon>Mycoplasmatota</taxon>
        <taxon>Mycoplasmoidales</taxon>
        <taxon>Metamycoplasmataceae</taxon>
        <taxon>Mycoplasmopsis</taxon>
    </lineage>
</organism>
<comment type="similarity">
    <text evidence="1 12">Belongs to the class-I pyridine nucleotide-disulfide oxidoreductase family.</text>
</comment>
<keyword evidence="9" id="KW-1015">Disulfide bond</keyword>
<evidence type="ECO:0000256" key="10">
    <source>
        <dbReference type="ARBA" id="ARBA00023284"/>
    </source>
</evidence>
<dbReference type="InterPro" id="IPR003016">
    <property type="entry name" value="2-oxoA_DH_lipoyl-BS"/>
</dbReference>
<keyword evidence="5" id="KW-0450">Lipoyl</keyword>
<evidence type="ECO:0000256" key="5">
    <source>
        <dbReference type="ARBA" id="ARBA00022823"/>
    </source>
</evidence>
<evidence type="ECO:0000259" key="13">
    <source>
        <dbReference type="PROSITE" id="PS50968"/>
    </source>
</evidence>
<dbReference type="NCBIfam" id="TIGR01350">
    <property type="entry name" value="lipoamide_DH"/>
    <property type="match status" value="1"/>
</dbReference>
<dbReference type="SUPFAM" id="SSF51230">
    <property type="entry name" value="Single hybrid motif"/>
    <property type="match status" value="2"/>
</dbReference>
<evidence type="ECO:0000256" key="4">
    <source>
        <dbReference type="ARBA" id="ARBA00022630"/>
    </source>
</evidence>
<accession>A0ABY5J3X6</accession>